<evidence type="ECO:0000256" key="2">
    <source>
        <dbReference type="ARBA" id="ARBA00022801"/>
    </source>
</evidence>
<accession>A0A2V4TH61</accession>
<dbReference type="GO" id="GO:0046872">
    <property type="term" value="F:metal ion binding"/>
    <property type="evidence" value="ECO:0007669"/>
    <property type="project" value="UniProtKB-KW"/>
</dbReference>
<dbReference type="EMBL" id="QJSQ01000008">
    <property type="protein sequence ID" value="PYE23111.1"/>
    <property type="molecule type" value="Genomic_DNA"/>
</dbReference>
<reference evidence="4 5" key="1">
    <citation type="submission" date="2018-06" db="EMBL/GenBank/DDBJ databases">
        <title>Genomic Encyclopedia of Type Strains, Phase IV (KMG-V): Genome sequencing to study the core and pangenomes of soil and plant-associated prokaryotes.</title>
        <authorList>
            <person name="Whitman W."/>
        </authorList>
    </citation>
    <scope>NUCLEOTIDE SEQUENCE [LARGE SCALE GENOMIC DNA]</scope>
    <source>
        <strain evidence="4 5">SRCL-318</strain>
    </source>
</reference>
<dbReference type="InterPro" id="IPR039356">
    <property type="entry name" value="YfbR/HDDC2"/>
</dbReference>
<evidence type="ECO:0000313" key="4">
    <source>
        <dbReference type="EMBL" id="PYE23111.1"/>
    </source>
</evidence>
<proteinExistence type="predicted"/>
<dbReference type="SUPFAM" id="SSF109604">
    <property type="entry name" value="HD-domain/PDEase-like"/>
    <property type="match status" value="1"/>
</dbReference>
<protein>
    <submittedName>
        <fullName evidence="4">HD domain-containing protein</fullName>
    </submittedName>
</protein>
<dbReference type="PANTHER" id="PTHR11845">
    <property type="entry name" value="5'-DEOXYNUCLEOTIDASE HDDC2"/>
    <property type="match status" value="1"/>
</dbReference>
<evidence type="ECO:0000313" key="5">
    <source>
        <dbReference type="Proteomes" id="UP000247772"/>
    </source>
</evidence>
<name>A0A2V4TH61_9BURK</name>
<comment type="caution">
    <text evidence="4">The sequence shown here is derived from an EMBL/GenBank/DDBJ whole genome shotgun (WGS) entry which is preliminary data.</text>
</comment>
<sequence length="158" mass="17575">MTSSIPFNSKSTADDVLDRRAPSKDLDCMASEHQDPFAHLEMPLGLQDQLAFIQQIDQLKSVWRKTLLLDASRAENDAEHSWEMALMAIVLRDFAPAQSDMLRIVTMLLIHDLVEIDAGDAYAYDAAANLGQKEREAAAAQRIFGLLPSPSCSELKRC</sequence>
<dbReference type="AlphaFoldDB" id="A0A2V4TH61"/>
<evidence type="ECO:0000256" key="1">
    <source>
        <dbReference type="ARBA" id="ARBA00022723"/>
    </source>
</evidence>
<dbReference type="RefSeq" id="WP_244922929.1">
    <property type="nucleotide sequence ID" value="NZ_QJSQ01000008.1"/>
</dbReference>
<dbReference type="GO" id="GO:0005737">
    <property type="term" value="C:cytoplasm"/>
    <property type="evidence" value="ECO:0007669"/>
    <property type="project" value="TreeGrafter"/>
</dbReference>
<dbReference type="PANTHER" id="PTHR11845:SF13">
    <property type="entry name" value="5'-DEOXYNUCLEOTIDASE HDDC2"/>
    <property type="match status" value="1"/>
</dbReference>
<keyword evidence="2" id="KW-0378">Hydrolase</keyword>
<feature type="domain" description="HD" evidence="3">
    <location>
        <begin position="56"/>
        <end position="155"/>
    </location>
</feature>
<organism evidence="4 5">
    <name type="scientific">Paraburkholderia silvatlantica</name>
    <dbReference type="NCBI Taxonomy" id="321895"/>
    <lineage>
        <taxon>Bacteria</taxon>
        <taxon>Pseudomonadati</taxon>
        <taxon>Pseudomonadota</taxon>
        <taxon>Betaproteobacteria</taxon>
        <taxon>Burkholderiales</taxon>
        <taxon>Burkholderiaceae</taxon>
        <taxon>Paraburkholderia</taxon>
    </lineage>
</organism>
<dbReference type="Proteomes" id="UP000247772">
    <property type="component" value="Unassembled WGS sequence"/>
</dbReference>
<dbReference type="Pfam" id="PF13023">
    <property type="entry name" value="HD_3"/>
    <property type="match status" value="1"/>
</dbReference>
<dbReference type="GO" id="GO:0002953">
    <property type="term" value="F:5'-deoxynucleotidase activity"/>
    <property type="evidence" value="ECO:0007669"/>
    <property type="project" value="InterPro"/>
</dbReference>
<keyword evidence="1" id="KW-0479">Metal-binding</keyword>
<evidence type="ECO:0000259" key="3">
    <source>
        <dbReference type="Pfam" id="PF13023"/>
    </source>
</evidence>
<dbReference type="Gene3D" id="1.10.3210.10">
    <property type="entry name" value="Hypothetical protein af1432"/>
    <property type="match status" value="1"/>
</dbReference>
<gene>
    <name evidence="4" type="ORF">C7410_1086</name>
</gene>
<dbReference type="InterPro" id="IPR006674">
    <property type="entry name" value="HD_domain"/>
</dbReference>